<evidence type="ECO:0008006" key="4">
    <source>
        <dbReference type="Google" id="ProtNLM"/>
    </source>
</evidence>
<proteinExistence type="predicted"/>
<accession>A0A0F6YP89</accession>
<dbReference type="EMBL" id="KR052482">
    <property type="protein sequence ID" value="AKF13281.1"/>
    <property type="molecule type" value="Genomic_DNA"/>
</dbReference>
<evidence type="ECO:0000313" key="3">
    <source>
        <dbReference type="Proteomes" id="UP000202958"/>
    </source>
</evidence>
<dbReference type="GeneID" id="26638743"/>
<dbReference type="KEGG" id="vg:26638743"/>
<name>A0A0F6YP89_9CAUD</name>
<gene>
    <name evidence="2" type="ORF">PHIN3_14</name>
</gene>
<keyword evidence="1" id="KW-0472">Membrane</keyword>
<dbReference type="RefSeq" id="YP_009212254.1">
    <property type="nucleotide sequence ID" value="NC_028945.1"/>
</dbReference>
<feature type="transmembrane region" description="Helical" evidence="1">
    <location>
        <begin position="18"/>
        <end position="37"/>
    </location>
</feature>
<reference evidence="2 3" key="1">
    <citation type="submission" date="2015-04" db="EMBL/GenBank/DDBJ databases">
        <authorList>
            <person name="Hodson T.S."/>
            <person name="Hyde J.R."/>
            <person name="Schouten J.T."/>
            <person name="Crockett J.T."/>
            <person name="Smith T.A."/>
            <person name="Merrill B.D."/>
            <person name="Crook M.B."/>
            <person name="Griffitts J.S."/>
            <person name="Burnett S.H."/>
            <person name="Grose J.H."/>
            <person name="Breakwell D.P."/>
        </authorList>
    </citation>
    <scope>NUCLEOTIDE SEQUENCE [LARGE SCALE GENOMIC DNA]</scope>
</reference>
<dbReference type="Proteomes" id="UP000202958">
    <property type="component" value="Segment"/>
</dbReference>
<evidence type="ECO:0000313" key="2">
    <source>
        <dbReference type="EMBL" id="AKF13281.1"/>
    </source>
</evidence>
<keyword evidence="1" id="KW-1133">Transmembrane helix</keyword>
<protein>
    <recommendedName>
        <fullName evidence="4">Transmembrane protein</fullName>
    </recommendedName>
</protein>
<keyword evidence="1" id="KW-0812">Transmembrane</keyword>
<keyword evidence="3" id="KW-1185">Reference proteome</keyword>
<evidence type="ECO:0000256" key="1">
    <source>
        <dbReference type="SAM" id="Phobius"/>
    </source>
</evidence>
<sequence length="40" mass="4796">MIDPNVYSMELQRAHSKMLASLWLSAFVPFWFMWGMSDDR</sequence>
<organism evidence="2 3">
    <name type="scientific">Sinorhizobium phage phiN3</name>
    <dbReference type="NCBI Taxonomy" id="1647405"/>
    <lineage>
        <taxon>Viruses</taxon>
        <taxon>Duplodnaviria</taxon>
        <taxon>Heunggongvirae</taxon>
        <taxon>Uroviricota</taxon>
        <taxon>Caudoviricetes</taxon>
        <taxon>Emdodecavirus</taxon>
        <taxon>Emdodecavirus N3</taxon>
    </lineage>
</organism>